<sequence length="285" mass="32959">MKLKVAGVCVLFNPINEMILNINSYINELGILYLIDNSDKPLSAQLPFLKTSNKQIKYICNNENLGIATALNIAARYAIQEGYEWLLTMDQDSKASLNMLSILYDFIQNTSIPNIGIVAAQPDTPIRKKRKESGHTVMDTVITSGSLVNLNIYTLVGGFEDKLFIDYVDHYFSLGVRQNGYCIIQVNNAILHHTLGNSSVKYFFGIKMIPTNHNQLRKFYMTRNRLYLYKRYFKVFPMFVFKDIRQFFKEIIKLLLYEDNKITQLNCIYKGMQAYRKGIFGKFIL</sequence>
<accession>A0A5J4SVU9</accession>
<dbReference type="InterPro" id="IPR001173">
    <property type="entry name" value="Glyco_trans_2-like"/>
</dbReference>
<keyword evidence="3" id="KW-0808">Transferase</keyword>
<dbReference type="Gene3D" id="3.90.550.10">
    <property type="entry name" value="Spore Coat Polysaccharide Biosynthesis Protein SpsA, Chain A"/>
    <property type="match status" value="1"/>
</dbReference>
<evidence type="ECO:0000313" key="5">
    <source>
        <dbReference type="EMBL" id="KAA6349611.1"/>
    </source>
</evidence>
<comment type="caution">
    <text evidence="5">The sequence shown here is derived from an EMBL/GenBank/DDBJ whole genome shotgun (WGS) entry which is preliminary data.</text>
</comment>
<evidence type="ECO:0000256" key="2">
    <source>
        <dbReference type="ARBA" id="ARBA00022676"/>
    </source>
</evidence>
<dbReference type="Pfam" id="PF00535">
    <property type="entry name" value="Glycos_transf_2"/>
    <property type="match status" value="1"/>
</dbReference>
<evidence type="ECO:0000256" key="1">
    <source>
        <dbReference type="ARBA" id="ARBA00006739"/>
    </source>
</evidence>
<protein>
    <recommendedName>
        <fullName evidence="4">Glycosyltransferase 2-like domain-containing protein</fullName>
    </recommendedName>
</protein>
<dbReference type="InterPro" id="IPR029044">
    <property type="entry name" value="Nucleotide-diphossugar_trans"/>
</dbReference>
<dbReference type="EMBL" id="SNRY01000043">
    <property type="protein sequence ID" value="KAA6349611.1"/>
    <property type="molecule type" value="Genomic_DNA"/>
</dbReference>
<comment type="similarity">
    <text evidence="1">Belongs to the glycosyltransferase 2 family.</text>
</comment>
<proteinExistence type="inferred from homology"/>
<dbReference type="SUPFAM" id="SSF53448">
    <property type="entry name" value="Nucleotide-diphospho-sugar transferases"/>
    <property type="match status" value="1"/>
</dbReference>
<reference evidence="5" key="1">
    <citation type="submission" date="2019-03" db="EMBL/GenBank/DDBJ databases">
        <title>Single cell metagenomics reveals metabolic interactions within the superorganism composed of flagellate Streblomastix strix and complex community of Bacteroidetes bacteria on its surface.</title>
        <authorList>
            <person name="Treitli S.C."/>
            <person name="Kolisko M."/>
            <person name="Husnik F."/>
            <person name="Keeling P."/>
            <person name="Hampl V."/>
        </authorList>
    </citation>
    <scope>NUCLEOTIDE SEQUENCE</scope>
    <source>
        <strain evidence="5">STM</strain>
    </source>
</reference>
<gene>
    <name evidence="5" type="ORF">EZS27_002939</name>
</gene>
<organism evidence="5">
    <name type="scientific">termite gut metagenome</name>
    <dbReference type="NCBI Taxonomy" id="433724"/>
    <lineage>
        <taxon>unclassified sequences</taxon>
        <taxon>metagenomes</taxon>
        <taxon>organismal metagenomes</taxon>
    </lineage>
</organism>
<name>A0A5J4SVU9_9ZZZZ</name>
<dbReference type="GO" id="GO:0016757">
    <property type="term" value="F:glycosyltransferase activity"/>
    <property type="evidence" value="ECO:0007669"/>
    <property type="project" value="UniProtKB-KW"/>
</dbReference>
<feature type="domain" description="Glycosyltransferase 2-like" evidence="4">
    <location>
        <begin position="26"/>
        <end position="129"/>
    </location>
</feature>
<evidence type="ECO:0000256" key="3">
    <source>
        <dbReference type="ARBA" id="ARBA00022679"/>
    </source>
</evidence>
<dbReference type="PANTHER" id="PTHR43179:SF12">
    <property type="entry name" value="GALACTOFURANOSYLTRANSFERASE GLFT2"/>
    <property type="match status" value="1"/>
</dbReference>
<keyword evidence="2" id="KW-0328">Glycosyltransferase</keyword>
<dbReference type="PANTHER" id="PTHR43179">
    <property type="entry name" value="RHAMNOSYLTRANSFERASE WBBL"/>
    <property type="match status" value="1"/>
</dbReference>
<evidence type="ECO:0000259" key="4">
    <source>
        <dbReference type="Pfam" id="PF00535"/>
    </source>
</evidence>
<dbReference type="AlphaFoldDB" id="A0A5J4SVU9"/>